<feature type="region of interest" description="Disordered" evidence="1">
    <location>
        <begin position="751"/>
        <end position="776"/>
    </location>
</feature>
<feature type="domain" description="Peptidase M17 leucyl aminopeptidase N-terminal" evidence="2">
    <location>
        <begin position="573"/>
        <end position="663"/>
    </location>
</feature>
<evidence type="ECO:0000256" key="1">
    <source>
        <dbReference type="SAM" id="MobiDB-lite"/>
    </source>
</evidence>
<reference evidence="4 5" key="1">
    <citation type="submission" date="2019-06" db="EMBL/GenBank/DDBJ databases">
        <authorList>
            <person name="Srinivasan S."/>
        </authorList>
    </citation>
    <scope>NUCLEOTIDE SEQUENCE [LARGE SCALE GENOMIC DNA]</scope>
    <source>
        <strain evidence="4 5">17J68-5</strain>
    </source>
</reference>
<dbReference type="Proteomes" id="UP000305398">
    <property type="component" value="Chromosome"/>
</dbReference>
<dbReference type="InterPro" id="IPR029058">
    <property type="entry name" value="AB_hydrolase_fold"/>
</dbReference>
<dbReference type="SUPFAM" id="SSF52949">
    <property type="entry name" value="Macro domain-like"/>
    <property type="match status" value="1"/>
</dbReference>
<evidence type="ECO:0000259" key="3">
    <source>
        <dbReference type="Pfam" id="PF12770"/>
    </source>
</evidence>
<name>A0A5B8A5M6_9BACT</name>
<dbReference type="GO" id="GO:0070006">
    <property type="term" value="F:metalloaminopeptidase activity"/>
    <property type="evidence" value="ECO:0007669"/>
    <property type="project" value="InterPro"/>
</dbReference>
<dbReference type="PANTHER" id="PTHR11440">
    <property type="entry name" value="LECITHIN-CHOLESTEROL ACYLTRANSFERASE-RELATED"/>
    <property type="match status" value="1"/>
</dbReference>
<feature type="domain" description="CHAT" evidence="3">
    <location>
        <begin position="830"/>
        <end position="1083"/>
    </location>
</feature>
<dbReference type="EMBL" id="CP040896">
    <property type="protein sequence ID" value="QDA61915.1"/>
    <property type="molecule type" value="Genomic_DNA"/>
</dbReference>
<dbReference type="InterPro" id="IPR008283">
    <property type="entry name" value="Peptidase_M17_N"/>
</dbReference>
<dbReference type="SUPFAM" id="SSF53474">
    <property type="entry name" value="alpha/beta-Hydrolases"/>
    <property type="match status" value="1"/>
</dbReference>
<dbReference type="KEGG" id="hyj:FHG12_18235"/>
<feature type="region of interest" description="Disordered" evidence="1">
    <location>
        <begin position="1"/>
        <end position="47"/>
    </location>
</feature>
<gene>
    <name evidence="4" type="ORF">FHG12_18235</name>
</gene>
<dbReference type="Gene3D" id="3.40.220.10">
    <property type="entry name" value="Leucine Aminopeptidase, subunit E, domain 1"/>
    <property type="match status" value="1"/>
</dbReference>
<evidence type="ECO:0000313" key="4">
    <source>
        <dbReference type="EMBL" id="QDA61915.1"/>
    </source>
</evidence>
<sequence length="1143" mass="125549">MSKSNGAAPDGPQEAALPRRRVRATQRKPKPVRPDAKAEVGAPPADPPFTVPALLSQAVTVETPLPPPLPAHLPPPVTADPAAVARIASLSWAALQKELLLPAEPYSPRELALQAYFGETELFNLRELAGGSRALSPEGSPSKALADVIFLPGIMGSGLSLTHRGKTQPFWINLLRIAGEGIGSLQLPSTGDEVAATDPDHRTYSRTLLALSANWNMHPFGYDWRKDLGEAADRLAHYIERRLADRPVHIVAHSMGGLVARLFIARYPKLWDAMRGPDGDGGKLIMLGTPNYGSYAMVQVLTGAEKLVRWLAKLDLRNSLPEVVKILNTFEATYQMLPAPEKLAPELAALYQSGTWGEFPVLASHLDKAQNFHRELAAASATIDPERMVYIAGCNRRTLYKLDIVAPGEFRYHETLEGDGRVPFSLGLLPDVTTYYVDEDHGSLPSNRLVIKAIHELLVHNRTSALPQHPVITRSITARDGYWHRPIGEDLVGTKLENLAKRVKSGVKLPEEIAEQQAAEEALLRAALGEECPTRRLDSLRDQPTTRSQNPWPLTVALVYQKVTEVATPVLVMGTYRGAPATRRLAQVDEALEYWISQANDHAMLGGELGQISFIPARYKRKLKAKAVLLVSMGEEGRFTHHDLRYLMNNVATAVSSLGYPRFASVVLGTKAGTMSEERALLSLLQGVCDAMQNPSEVMPAKEANRVSHLTLIARDEKQFADLSVILENVEHSKLIDGLDVTFKPENFTTPPTPAPDAIGKSSPKGVINLPSDEAGPRITIERDGSRFRFSALVKGAVIPVREVDVQAFFPNSLSGRLMDSVTREEQETYGQLLTTTLFPIDFQELLAEPLTFILDRETAGLPWEMACFTHERRPGTQYFGPQLLLTRQFRTMLSPRPGLPPPRNQDLRVLIIADPAPEPEYQLPGARREGRAVVQMLSRIKQYSGLDIDVVERIGDAECDPLEILALILNGNFDVVHFAGHGVFNADHPSCGGWVFGKDRFLSAREIFQARQVPRLVFANACFSAEINQGPALTAEELNRNLAGIAEAFFERGVRNYLGTGWPVNDAQAEEFATEFYAQALLGLAADKITELSHLGETGEANPRPLGYAIAEGRNRIAHRGGSTWGAYQHYGQANDVLLSLS</sequence>
<dbReference type="Pfam" id="PF12770">
    <property type="entry name" value="CHAT"/>
    <property type="match status" value="1"/>
</dbReference>
<protein>
    <submittedName>
        <fullName evidence="4">CHAT domain-containing protein</fullName>
    </submittedName>
</protein>
<dbReference type="GO" id="GO:0006508">
    <property type="term" value="P:proteolysis"/>
    <property type="evidence" value="ECO:0007669"/>
    <property type="project" value="InterPro"/>
</dbReference>
<dbReference type="Gene3D" id="3.40.50.1820">
    <property type="entry name" value="alpha/beta hydrolase"/>
    <property type="match status" value="1"/>
</dbReference>
<evidence type="ECO:0000259" key="2">
    <source>
        <dbReference type="Pfam" id="PF02789"/>
    </source>
</evidence>
<dbReference type="InterPro" id="IPR043472">
    <property type="entry name" value="Macro_dom-like"/>
</dbReference>
<evidence type="ECO:0000313" key="5">
    <source>
        <dbReference type="Proteomes" id="UP000305398"/>
    </source>
</evidence>
<dbReference type="RefSeq" id="WP_139517113.1">
    <property type="nucleotide sequence ID" value="NZ_CP040896.1"/>
</dbReference>
<keyword evidence="5" id="KW-1185">Reference proteome</keyword>
<dbReference type="GO" id="GO:0008374">
    <property type="term" value="F:O-acyltransferase activity"/>
    <property type="evidence" value="ECO:0007669"/>
    <property type="project" value="InterPro"/>
</dbReference>
<dbReference type="InterPro" id="IPR003386">
    <property type="entry name" value="LACT/PDAT_acylTrfase"/>
</dbReference>
<organism evidence="4 5">
    <name type="scientific">Hymenobacter jejuensis</name>
    <dbReference type="NCBI Taxonomy" id="2502781"/>
    <lineage>
        <taxon>Bacteria</taxon>
        <taxon>Pseudomonadati</taxon>
        <taxon>Bacteroidota</taxon>
        <taxon>Cytophagia</taxon>
        <taxon>Cytophagales</taxon>
        <taxon>Hymenobacteraceae</taxon>
        <taxon>Hymenobacter</taxon>
    </lineage>
</organism>
<dbReference type="Pfam" id="PF02450">
    <property type="entry name" value="LCAT"/>
    <property type="match status" value="1"/>
</dbReference>
<dbReference type="Pfam" id="PF02789">
    <property type="entry name" value="Peptidase_M17_N"/>
    <property type="match status" value="1"/>
</dbReference>
<dbReference type="AlphaFoldDB" id="A0A5B8A5M6"/>
<proteinExistence type="predicted"/>
<dbReference type="InterPro" id="IPR024983">
    <property type="entry name" value="CHAT_dom"/>
</dbReference>
<dbReference type="GO" id="GO:0006629">
    <property type="term" value="P:lipid metabolic process"/>
    <property type="evidence" value="ECO:0007669"/>
    <property type="project" value="InterPro"/>
</dbReference>
<dbReference type="OrthoDB" id="869379at2"/>
<feature type="compositionally biased region" description="Basic residues" evidence="1">
    <location>
        <begin position="18"/>
        <end position="31"/>
    </location>
</feature>
<accession>A0A5B8A5M6</accession>